<dbReference type="CDD" id="cd02440">
    <property type="entry name" value="AdoMet_MTases"/>
    <property type="match status" value="1"/>
</dbReference>
<proteinExistence type="inferred from homology"/>
<dbReference type="Proteomes" id="UP000770015">
    <property type="component" value="Unassembled WGS sequence"/>
</dbReference>
<keyword evidence="4" id="KW-1185">Reference proteome</keyword>
<dbReference type="AlphaFoldDB" id="A0A9P8UZW4"/>
<dbReference type="PANTHER" id="PTHR43591">
    <property type="entry name" value="METHYLTRANSFERASE"/>
    <property type="match status" value="1"/>
</dbReference>
<comment type="caution">
    <text evidence="3">The sequence shown here is derived from an EMBL/GenBank/DDBJ whole genome shotgun (WGS) entry which is preliminary data.</text>
</comment>
<feature type="compositionally biased region" description="Acidic residues" evidence="2">
    <location>
        <begin position="33"/>
        <end position="47"/>
    </location>
</feature>
<reference evidence="3" key="1">
    <citation type="journal article" date="2021" name="Nat. Commun.">
        <title>Genetic determinants of endophytism in the Arabidopsis root mycobiome.</title>
        <authorList>
            <person name="Mesny F."/>
            <person name="Miyauchi S."/>
            <person name="Thiergart T."/>
            <person name="Pickel B."/>
            <person name="Atanasova L."/>
            <person name="Karlsson M."/>
            <person name="Huettel B."/>
            <person name="Barry K.W."/>
            <person name="Haridas S."/>
            <person name="Chen C."/>
            <person name="Bauer D."/>
            <person name="Andreopoulos W."/>
            <person name="Pangilinan J."/>
            <person name="LaButti K."/>
            <person name="Riley R."/>
            <person name="Lipzen A."/>
            <person name="Clum A."/>
            <person name="Drula E."/>
            <person name="Henrissat B."/>
            <person name="Kohler A."/>
            <person name="Grigoriev I.V."/>
            <person name="Martin F.M."/>
            <person name="Hacquard S."/>
        </authorList>
    </citation>
    <scope>NUCLEOTIDE SEQUENCE</scope>
    <source>
        <strain evidence="3">MPI-SDFR-AT-0117</strain>
    </source>
</reference>
<dbReference type="OrthoDB" id="2013972at2759"/>
<protein>
    <submittedName>
        <fullName evidence="3">TAM domain methyltransferase</fullName>
    </submittedName>
</protein>
<dbReference type="GO" id="GO:0008168">
    <property type="term" value="F:methyltransferase activity"/>
    <property type="evidence" value="ECO:0007669"/>
    <property type="project" value="UniProtKB-KW"/>
</dbReference>
<feature type="region of interest" description="Disordered" evidence="2">
    <location>
        <begin position="1"/>
        <end position="56"/>
    </location>
</feature>
<comment type="similarity">
    <text evidence="1">Belongs to the methyltransferase superfamily. LaeA methyltransferase family.</text>
</comment>
<evidence type="ECO:0000256" key="2">
    <source>
        <dbReference type="SAM" id="MobiDB-lite"/>
    </source>
</evidence>
<dbReference type="SUPFAM" id="SSF53335">
    <property type="entry name" value="S-adenosyl-L-methionine-dependent methyltransferases"/>
    <property type="match status" value="1"/>
</dbReference>
<dbReference type="Pfam" id="PF13489">
    <property type="entry name" value="Methyltransf_23"/>
    <property type="match status" value="1"/>
</dbReference>
<organism evidence="3 4">
    <name type="scientific">Plectosphaerella plurivora</name>
    <dbReference type="NCBI Taxonomy" id="936078"/>
    <lineage>
        <taxon>Eukaryota</taxon>
        <taxon>Fungi</taxon>
        <taxon>Dikarya</taxon>
        <taxon>Ascomycota</taxon>
        <taxon>Pezizomycotina</taxon>
        <taxon>Sordariomycetes</taxon>
        <taxon>Hypocreomycetidae</taxon>
        <taxon>Glomerellales</taxon>
        <taxon>Plectosphaerellaceae</taxon>
        <taxon>Plectosphaerella</taxon>
    </lineage>
</organism>
<dbReference type="PANTHER" id="PTHR43591:SF31">
    <property type="entry name" value="LAEA-LIKE, PUTATIVE (AFU_ORTHOLOGUE AFUA_8G01930)-RELATED"/>
    <property type="match status" value="1"/>
</dbReference>
<evidence type="ECO:0000313" key="4">
    <source>
        <dbReference type="Proteomes" id="UP000770015"/>
    </source>
</evidence>
<evidence type="ECO:0000313" key="3">
    <source>
        <dbReference type="EMBL" id="KAH6661454.1"/>
    </source>
</evidence>
<sequence length="374" mass="41346">MADEIKATGSGPAAAAAPATAPATAAPARREPEADDASEPLAAEDDSASLRDDDSAYSAPFSDLTSLRSTVRQYQVEHGRTYHGLSAGKYAFPNDDEENQRLDLQHNLWMLTLRGALCSSPKDEGARRVLDIGTGTGIWAIEYADMHPEAEVIGVDLSPIQPSLVPPNCSFEVDDLEKDWTWKEPFDFIFSRVMAGSFTDHQAHVNKAFAALEPGGYFEAHEIDPNMGCDDGTLTEDNKLLRLNRHLMDASAKMGRDLDVARSYKSYLENAGFVDIVERRYKWPLGPWPRDPHYKALGSWYYANIDEGLEGIVMAMLTRVLGLSFEDATLLCMEARKDLRNPRVHSYAPVYVVYGRKPEASQPSEGLEVGDKAE</sequence>
<dbReference type="GO" id="GO:0032259">
    <property type="term" value="P:methylation"/>
    <property type="evidence" value="ECO:0007669"/>
    <property type="project" value="UniProtKB-KW"/>
</dbReference>
<keyword evidence="3" id="KW-0808">Transferase</keyword>
<dbReference type="InterPro" id="IPR029063">
    <property type="entry name" value="SAM-dependent_MTases_sf"/>
</dbReference>
<evidence type="ECO:0000256" key="1">
    <source>
        <dbReference type="ARBA" id="ARBA00038158"/>
    </source>
</evidence>
<dbReference type="Gene3D" id="3.40.50.150">
    <property type="entry name" value="Vaccinia Virus protein VP39"/>
    <property type="match status" value="1"/>
</dbReference>
<keyword evidence="3" id="KW-0489">Methyltransferase</keyword>
<feature type="compositionally biased region" description="Low complexity" evidence="2">
    <location>
        <begin position="12"/>
        <end position="27"/>
    </location>
</feature>
<dbReference type="EMBL" id="JAGSXJ010000054">
    <property type="protein sequence ID" value="KAH6661454.1"/>
    <property type="molecule type" value="Genomic_DNA"/>
</dbReference>
<name>A0A9P8UZW4_9PEZI</name>
<accession>A0A9P8UZW4</accession>
<gene>
    <name evidence="3" type="ORF">F5X68DRAFT_271908</name>
</gene>